<sequence length="379" mass="41823">MRRCIERRSMTLSDPQTSHIPASEAEYFWYIGPPDGKEPWNPGARRPFTSDYARQLANSLDTLGFDGALFGTGAHDTWVLSSQLIAETKRLKFLLATYPMLISPILAAKMAQSFEYAAPGRVALNIVNANSAVARSLGSGLDHASRYALTHEWLPLFRTAVSGQPFLFDGEHLHAEGKAERLVGSEVALPELWMAGSSPEAVDIAARHIDRYLSWGEPPEVLGQKHIAVAQAAVAHGRKPSFGVRLNVILRDTDEEAWDFAERIYRSVPLEKREAAMAGKAATDSVGIGRMAKLYEGRDINDPRSLEFEPGLWLGLGLMQFSGNSTTVIGSPATVKGVFARYRRHGISTFILSGYPLLEEAYRFGETVLPDLRHDTLEQ</sequence>
<evidence type="ECO:0000259" key="5">
    <source>
        <dbReference type="Pfam" id="PF00296"/>
    </source>
</evidence>
<keyword evidence="1" id="KW-0285">Flavoprotein</keyword>
<organism evidence="6 7">
    <name type="scientific">Agrobacterium vitis</name>
    <name type="common">Rhizobium vitis</name>
    <dbReference type="NCBI Taxonomy" id="373"/>
    <lineage>
        <taxon>Bacteria</taxon>
        <taxon>Pseudomonadati</taxon>
        <taxon>Pseudomonadota</taxon>
        <taxon>Alphaproteobacteria</taxon>
        <taxon>Hyphomicrobiales</taxon>
        <taxon>Rhizobiaceae</taxon>
        <taxon>Rhizobium/Agrobacterium group</taxon>
        <taxon>Agrobacterium</taxon>
    </lineage>
</organism>
<dbReference type="InterPro" id="IPR036661">
    <property type="entry name" value="Luciferase-like_sf"/>
</dbReference>
<dbReference type="Proteomes" id="UP000179454">
    <property type="component" value="Unassembled WGS sequence"/>
</dbReference>
<dbReference type="PANTHER" id="PTHR42847">
    <property type="entry name" value="ALKANESULFONATE MONOOXYGENASE"/>
    <property type="match status" value="1"/>
</dbReference>
<evidence type="ECO:0000256" key="3">
    <source>
        <dbReference type="ARBA" id="ARBA00023002"/>
    </source>
</evidence>
<dbReference type="Pfam" id="PF00296">
    <property type="entry name" value="Bac_luciferase"/>
    <property type="match status" value="1"/>
</dbReference>
<dbReference type="PANTHER" id="PTHR42847:SF4">
    <property type="entry name" value="ALKANESULFONATE MONOOXYGENASE-RELATED"/>
    <property type="match status" value="1"/>
</dbReference>
<keyword evidence="4" id="KW-0503">Monooxygenase</keyword>
<dbReference type="InterPro" id="IPR050172">
    <property type="entry name" value="SsuD_RutA_monooxygenase"/>
</dbReference>
<keyword evidence="3" id="KW-0560">Oxidoreductase</keyword>
<dbReference type="SUPFAM" id="SSF51679">
    <property type="entry name" value="Bacterial luciferase-like"/>
    <property type="match status" value="1"/>
</dbReference>
<proteinExistence type="predicted"/>
<keyword evidence="2" id="KW-0288">FMN</keyword>
<protein>
    <submittedName>
        <fullName evidence="6">LLM class flavin-dependent oxidoreductase</fullName>
    </submittedName>
</protein>
<reference evidence="6" key="1">
    <citation type="submission" date="2019-11" db="EMBL/GenBank/DDBJ databases">
        <title>Whole-genome sequencing of Allorhizobium vitis.</title>
        <authorList>
            <person name="Gan H.M."/>
            <person name="Savka M.A."/>
        </authorList>
    </citation>
    <scope>NUCLEOTIDE SEQUENCE [LARGE SCALE GENOMIC DNA]</scope>
    <source>
        <strain evidence="6">T1/7</strain>
    </source>
</reference>
<evidence type="ECO:0000256" key="2">
    <source>
        <dbReference type="ARBA" id="ARBA00022643"/>
    </source>
</evidence>
<evidence type="ECO:0000256" key="1">
    <source>
        <dbReference type="ARBA" id="ARBA00022630"/>
    </source>
</evidence>
<evidence type="ECO:0000313" key="7">
    <source>
        <dbReference type="Proteomes" id="UP000179454"/>
    </source>
</evidence>
<comment type="caution">
    <text evidence="6">The sequence shown here is derived from an EMBL/GenBank/DDBJ whole genome shotgun (WGS) entry which is preliminary data.</text>
</comment>
<dbReference type="InterPro" id="IPR011251">
    <property type="entry name" value="Luciferase-like_dom"/>
</dbReference>
<evidence type="ECO:0000256" key="4">
    <source>
        <dbReference type="ARBA" id="ARBA00023033"/>
    </source>
</evidence>
<keyword evidence="7" id="KW-1185">Reference proteome</keyword>
<evidence type="ECO:0000313" key="6">
    <source>
        <dbReference type="EMBL" id="MUO43028.1"/>
    </source>
</evidence>
<name>A0ABW9TEQ2_AGRVI</name>
<gene>
    <name evidence="6" type="ORF">BBL17_014680</name>
</gene>
<dbReference type="Gene3D" id="3.20.20.30">
    <property type="entry name" value="Luciferase-like domain"/>
    <property type="match status" value="1"/>
</dbReference>
<accession>A0ABW9TEQ2</accession>
<feature type="domain" description="Luciferase-like" evidence="5">
    <location>
        <begin position="48"/>
        <end position="348"/>
    </location>
</feature>
<dbReference type="EMBL" id="MBFE02000009">
    <property type="protein sequence ID" value="MUO43028.1"/>
    <property type="molecule type" value="Genomic_DNA"/>
</dbReference>